<dbReference type="PANTHER" id="PTHR31635:SF196">
    <property type="entry name" value="REVERSE TRANSCRIPTASE DOMAIN-CONTAINING PROTEIN-RELATED"/>
    <property type="match status" value="1"/>
</dbReference>
<name>A0A803QHM1_CANSA</name>
<reference evidence="2" key="1">
    <citation type="submission" date="2018-11" db="EMBL/GenBank/DDBJ databases">
        <authorList>
            <person name="Grassa J C."/>
        </authorList>
    </citation>
    <scope>NUCLEOTIDE SEQUENCE [LARGE SCALE GENOMIC DNA]</scope>
</reference>
<dbReference type="Proteomes" id="UP000596661">
    <property type="component" value="Chromosome 9"/>
</dbReference>
<dbReference type="AlphaFoldDB" id="A0A803QHM1"/>
<keyword evidence="3" id="KW-1185">Reference proteome</keyword>
<organism evidence="2 3">
    <name type="scientific">Cannabis sativa</name>
    <name type="common">Hemp</name>
    <name type="synonym">Marijuana</name>
    <dbReference type="NCBI Taxonomy" id="3483"/>
    <lineage>
        <taxon>Eukaryota</taxon>
        <taxon>Viridiplantae</taxon>
        <taxon>Streptophyta</taxon>
        <taxon>Embryophyta</taxon>
        <taxon>Tracheophyta</taxon>
        <taxon>Spermatophyta</taxon>
        <taxon>Magnoliopsida</taxon>
        <taxon>eudicotyledons</taxon>
        <taxon>Gunneridae</taxon>
        <taxon>Pentapetalae</taxon>
        <taxon>rosids</taxon>
        <taxon>fabids</taxon>
        <taxon>Rosales</taxon>
        <taxon>Cannabaceae</taxon>
        <taxon>Cannabis</taxon>
    </lineage>
</organism>
<proteinExistence type="predicted"/>
<dbReference type="PANTHER" id="PTHR31635">
    <property type="entry name" value="REVERSE TRANSCRIPTASE DOMAIN-CONTAINING PROTEIN-RELATED"/>
    <property type="match status" value="1"/>
</dbReference>
<dbReference type="Gramene" id="evm.model.09.868">
    <property type="protein sequence ID" value="cds.evm.model.09.868"/>
    <property type="gene ID" value="evm.TU.09.868"/>
</dbReference>
<gene>
    <name evidence="2" type="primary">LOC115696545</name>
</gene>
<dbReference type="SUPFAM" id="SSF56672">
    <property type="entry name" value="DNA/RNA polymerases"/>
    <property type="match status" value="1"/>
</dbReference>
<dbReference type="EMBL" id="UZAU01000740">
    <property type="status" value="NOT_ANNOTATED_CDS"/>
    <property type="molecule type" value="Genomic_DNA"/>
</dbReference>
<feature type="domain" description="Reverse transcriptase" evidence="1">
    <location>
        <begin position="73"/>
        <end position="160"/>
    </location>
</feature>
<dbReference type="Pfam" id="PF00078">
    <property type="entry name" value="RVT_1"/>
    <property type="match status" value="1"/>
</dbReference>
<protein>
    <recommendedName>
        <fullName evidence="1">Reverse transcriptase domain-containing protein</fullName>
    </recommendedName>
</protein>
<accession>A0A803QHM1</accession>
<dbReference type="EnsemblPlants" id="evm.model.09.868">
    <property type="protein sequence ID" value="cds.evm.model.09.868"/>
    <property type="gene ID" value="evm.TU.09.868"/>
</dbReference>
<dbReference type="OMA" id="NIFARCI"/>
<evidence type="ECO:0000259" key="1">
    <source>
        <dbReference type="Pfam" id="PF00078"/>
    </source>
</evidence>
<dbReference type="InterPro" id="IPR000477">
    <property type="entry name" value="RT_dom"/>
</dbReference>
<sequence>MIRPFNKKDVKKALFSIHSSKSQGLEGFGSGFFKGLWSEIGDDITNAILDFFHNGTMPKEMNEMVIALISKSEALIDAKDYRLIACCNTIYKCVSKMLSSRMSVILSWLVNNNQGAFVKNWLLTHNFLIFQDVLKGYTRKNIFARCIIKIDLNKAYDNVD</sequence>
<reference evidence="2" key="2">
    <citation type="submission" date="2021-03" db="UniProtKB">
        <authorList>
            <consortium name="EnsemblPlants"/>
        </authorList>
    </citation>
    <scope>IDENTIFICATION</scope>
</reference>
<dbReference type="InterPro" id="IPR043502">
    <property type="entry name" value="DNA/RNA_pol_sf"/>
</dbReference>
<evidence type="ECO:0000313" key="2">
    <source>
        <dbReference type="EnsemblPlants" id="cds.evm.model.09.868"/>
    </source>
</evidence>
<evidence type="ECO:0000313" key="3">
    <source>
        <dbReference type="Proteomes" id="UP000596661"/>
    </source>
</evidence>